<dbReference type="Proteomes" id="UP000294547">
    <property type="component" value="Unassembled WGS sequence"/>
</dbReference>
<dbReference type="PANTHER" id="PTHR44196">
    <property type="entry name" value="DEHYDROGENASE/REDUCTASE SDR FAMILY MEMBER 7B"/>
    <property type="match status" value="1"/>
</dbReference>
<dbReference type="PANTHER" id="PTHR44196:SF4">
    <property type="entry name" value="SHORT CHAIN DEHYDROGENASE"/>
    <property type="match status" value="1"/>
</dbReference>
<evidence type="ECO:0000256" key="1">
    <source>
        <dbReference type="ARBA" id="ARBA00006484"/>
    </source>
</evidence>
<dbReference type="GO" id="GO:0016491">
    <property type="term" value="F:oxidoreductase activity"/>
    <property type="evidence" value="ECO:0007669"/>
    <property type="project" value="UniProtKB-KW"/>
</dbReference>
<keyword evidence="2" id="KW-0560">Oxidoreductase</keyword>
<organism evidence="3 4">
    <name type="scientific">Oharaeibacter diazotrophicus</name>
    <dbReference type="NCBI Taxonomy" id="1920512"/>
    <lineage>
        <taxon>Bacteria</taxon>
        <taxon>Pseudomonadati</taxon>
        <taxon>Pseudomonadota</taxon>
        <taxon>Alphaproteobacteria</taxon>
        <taxon>Hyphomicrobiales</taxon>
        <taxon>Pleomorphomonadaceae</taxon>
        <taxon>Oharaeibacter</taxon>
    </lineage>
</organism>
<dbReference type="RefSeq" id="WP_126535365.1">
    <property type="nucleotide sequence ID" value="NZ_BSPM01000008.1"/>
</dbReference>
<dbReference type="CDD" id="cd05233">
    <property type="entry name" value="SDR_c"/>
    <property type="match status" value="1"/>
</dbReference>
<dbReference type="InterPro" id="IPR036291">
    <property type="entry name" value="NAD(P)-bd_dom_sf"/>
</dbReference>
<dbReference type="InterPro" id="IPR002347">
    <property type="entry name" value="SDR_fam"/>
</dbReference>
<name>A0A4R6RLI4_9HYPH</name>
<dbReference type="InterPro" id="IPR020904">
    <property type="entry name" value="Sc_DH/Rdtase_CS"/>
</dbReference>
<dbReference type="SUPFAM" id="SSF51735">
    <property type="entry name" value="NAD(P)-binding Rossmann-fold domains"/>
    <property type="match status" value="1"/>
</dbReference>
<dbReference type="GO" id="GO:0016020">
    <property type="term" value="C:membrane"/>
    <property type="evidence" value="ECO:0007669"/>
    <property type="project" value="TreeGrafter"/>
</dbReference>
<comment type="caution">
    <text evidence="3">The sequence shown here is derived from an EMBL/GenBank/DDBJ whole genome shotgun (WGS) entry which is preliminary data.</text>
</comment>
<evidence type="ECO:0000313" key="4">
    <source>
        <dbReference type="Proteomes" id="UP000294547"/>
    </source>
</evidence>
<comment type="similarity">
    <text evidence="1">Belongs to the short-chain dehydrogenases/reductases (SDR) family.</text>
</comment>
<dbReference type="AlphaFoldDB" id="A0A4R6RLI4"/>
<sequence>MAETEDRRIVVVTGASRGIGKAAAVALAAAGCHVVAVARTQGGLEELDDEIRAVGGSATLVPASLTDEGAIDRLGLALFERYGRIDALFANAGILGPLSPVGHVDPKKWDEVFAVNVTANYRLIRSFDPLLRRSAAARTLFVTSAASWKCRAYWGPYSASKAALDAIVRTWAAEVQSFGITANLLNPGPLRTRMRAQAMPGEDPMSLETPEDLAPHVVAALAPETTRTGEVFDFPTRSWIAHRFPAAPDAGA</sequence>
<evidence type="ECO:0000256" key="2">
    <source>
        <dbReference type="ARBA" id="ARBA00023002"/>
    </source>
</evidence>
<dbReference type="PROSITE" id="PS51257">
    <property type="entry name" value="PROKAR_LIPOPROTEIN"/>
    <property type="match status" value="1"/>
</dbReference>
<protein>
    <submittedName>
        <fullName evidence="3">NAD(P)-dependent dehydrogenase (Short-subunit alcohol dehydrogenase family)</fullName>
    </submittedName>
</protein>
<keyword evidence="4" id="KW-1185">Reference proteome</keyword>
<gene>
    <name evidence="3" type="ORF">EDD54_1417</name>
</gene>
<dbReference type="EMBL" id="SNXY01000006">
    <property type="protein sequence ID" value="TDP87521.1"/>
    <property type="molecule type" value="Genomic_DNA"/>
</dbReference>
<dbReference type="Gene3D" id="3.40.50.720">
    <property type="entry name" value="NAD(P)-binding Rossmann-like Domain"/>
    <property type="match status" value="1"/>
</dbReference>
<proteinExistence type="inferred from homology"/>
<dbReference type="PROSITE" id="PS00061">
    <property type="entry name" value="ADH_SHORT"/>
    <property type="match status" value="1"/>
</dbReference>
<dbReference type="Pfam" id="PF00106">
    <property type="entry name" value="adh_short"/>
    <property type="match status" value="1"/>
</dbReference>
<dbReference type="OrthoDB" id="9790785at2"/>
<evidence type="ECO:0000313" key="3">
    <source>
        <dbReference type="EMBL" id="TDP87521.1"/>
    </source>
</evidence>
<reference evidence="3 4" key="1">
    <citation type="submission" date="2019-03" db="EMBL/GenBank/DDBJ databases">
        <title>Genomic Encyclopedia of Type Strains, Phase IV (KMG-IV): sequencing the most valuable type-strain genomes for metagenomic binning, comparative biology and taxonomic classification.</title>
        <authorList>
            <person name="Goeker M."/>
        </authorList>
    </citation>
    <scope>NUCLEOTIDE SEQUENCE [LARGE SCALE GENOMIC DNA]</scope>
    <source>
        <strain evidence="3 4">DSM 102969</strain>
    </source>
</reference>
<dbReference type="PRINTS" id="PR00081">
    <property type="entry name" value="GDHRDH"/>
</dbReference>
<accession>A0A4R6RLI4</accession>